<keyword evidence="2" id="KW-1185">Reference proteome</keyword>
<proteinExistence type="predicted"/>
<dbReference type="OrthoDB" id="518163at2"/>
<dbReference type="EMBL" id="CP003659">
    <property type="protein sequence ID" value="AFZ56019.1"/>
    <property type="molecule type" value="Genomic_DNA"/>
</dbReference>
<gene>
    <name evidence="1" type="ordered locus">Anacy_0417</name>
</gene>
<name>K9ZBB0_ANACC</name>
<dbReference type="HOGENOM" id="CLU_2802994_0_0_3"/>
<dbReference type="Proteomes" id="UP000010474">
    <property type="component" value="Chromosome"/>
</dbReference>
<reference evidence="2" key="1">
    <citation type="journal article" date="2013" name="Proc. Natl. Acad. Sci. U.S.A.">
        <title>Improving the coverage of the cyanobacterial phylum using diversity-driven genome sequencing.</title>
        <authorList>
            <person name="Shih P.M."/>
            <person name="Wu D."/>
            <person name="Latifi A."/>
            <person name="Axen S.D."/>
            <person name="Fewer D.P."/>
            <person name="Talla E."/>
            <person name="Calteau A."/>
            <person name="Cai F."/>
            <person name="Tandeau de Marsac N."/>
            <person name="Rippka R."/>
            <person name="Herdman M."/>
            <person name="Sivonen K."/>
            <person name="Coursin T."/>
            <person name="Laurent T."/>
            <person name="Goodwin L."/>
            <person name="Nolan M."/>
            <person name="Davenport K.W."/>
            <person name="Han C.S."/>
            <person name="Rubin E.M."/>
            <person name="Eisen J.A."/>
            <person name="Woyke T."/>
            <person name="Gugger M."/>
            <person name="Kerfeld C.A."/>
        </authorList>
    </citation>
    <scope>NUCLEOTIDE SEQUENCE [LARGE SCALE GENOMIC DNA]</scope>
    <source>
        <strain evidence="2">ATCC 27899 / PCC 7122</strain>
    </source>
</reference>
<dbReference type="PATRIC" id="fig|272123.3.peg.450"/>
<evidence type="ECO:0000313" key="2">
    <source>
        <dbReference type="Proteomes" id="UP000010474"/>
    </source>
</evidence>
<evidence type="ECO:0000313" key="1">
    <source>
        <dbReference type="EMBL" id="AFZ56019.1"/>
    </source>
</evidence>
<protein>
    <submittedName>
        <fullName evidence="1">Uncharacterized protein</fullName>
    </submittedName>
</protein>
<organism evidence="1 2">
    <name type="scientific">Anabaena cylindrica (strain ATCC 27899 / PCC 7122)</name>
    <dbReference type="NCBI Taxonomy" id="272123"/>
    <lineage>
        <taxon>Bacteria</taxon>
        <taxon>Bacillati</taxon>
        <taxon>Cyanobacteriota</taxon>
        <taxon>Cyanophyceae</taxon>
        <taxon>Nostocales</taxon>
        <taxon>Nostocaceae</taxon>
        <taxon>Anabaena</taxon>
    </lineage>
</organism>
<dbReference type="KEGG" id="acy:Anacy_0417"/>
<dbReference type="AlphaFoldDB" id="K9ZBB0"/>
<dbReference type="RefSeq" id="WP_015212674.1">
    <property type="nucleotide sequence ID" value="NC_019771.1"/>
</dbReference>
<accession>K9ZBB0</accession>
<sequence length="67" mass="7689">MSYQPNESNLLVELSAEEQQLLSGGKCYYSSPKRKAKKLCGDYEKYDQYRSDDGYDSYPDSDNKCGE</sequence>